<dbReference type="InterPro" id="IPR023198">
    <property type="entry name" value="PGP-like_dom2"/>
</dbReference>
<dbReference type="InterPro" id="IPR036412">
    <property type="entry name" value="HAD-like_sf"/>
</dbReference>
<keyword evidence="1" id="KW-0378">Hydrolase</keyword>
<dbReference type="InterPro" id="IPR041492">
    <property type="entry name" value="HAD_2"/>
</dbReference>
<dbReference type="InterPro" id="IPR006439">
    <property type="entry name" value="HAD-SF_hydro_IA"/>
</dbReference>
<dbReference type="NCBIfam" id="TIGR01549">
    <property type="entry name" value="HAD-SF-IA-v1"/>
    <property type="match status" value="1"/>
</dbReference>
<dbReference type="GO" id="GO:0006281">
    <property type="term" value="P:DNA repair"/>
    <property type="evidence" value="ECO:0007669"/>
    <property type="project" value="TreeGrafter"/>
</dbReference>
<sequence length="186" mass="21781">MNVLWDFDGTLFNTYPAFTEVMYELMNNKVAKEAIYKELKISFSHAVEFFGLDEEQVKVFKERERALSPKEKGPFPYVEEVLQKTNVNVIMTHKPRNEVMAILDYYDWHKYFSEIVAGDDGFPRKPDSASYRYLHKRHHLDLAVGDRLLDIIPAKEIGLSTCLFQNEAKGADYYLQSYQDFFAVIK</sequence>
<dbReference type="OrthoDB" id="9807630at2"/>
<dbReference type="InterPro" id="IPR050155">
    <property type="entry name" value="HAD-like_hydrolase_sf"/>
</dbReference>
<gene>
    <name evidence="3" type="ORF">A9C19_12730</name>
</gene>
<dbReference type="AlphaFoldDB" id="A0A1L3MT83"/>
<dbReference type="Gene3D" id="1.10.150.240">
    <property type="entry name" value="Putative phosphatase, domain 2"/>
    <property type="match status" value="1"/>
</dbReference>
<evidence type="ECO:0000313" key="3">
    <source>
        <dbReference type="EMBL" id="APH05546.1"/>
    </source>
</evidence>
<keyword evidence="2" id="KW-0460">Magnesium</keyword>
<evidence type="ECO:0000313" key="4">
    <source>
        <dbReference type="Proteomes" id="UP000181936"/>
    </source>
</evidence>
<dbReference type="SFLD" id="SFLDS00003">
    <property type="entry name" value="Haloacid_Dehalogenase"/>
    <property type="match status" value="1"/>
</dbReference>
<dbReference type="Proteomes" id="UP000181936">
    <property type="component" value="Chromosome"/>
</dbReference>
<dbReference type="Pfam" id="PF13419">
    <property type="entry name" value="HAD_2"/>
    <property type="match status" value="1"/>
</dbReference>
<accession>A0A1L3MT83</accession>
<name>A0A1L3MT83_9BACI</name>
<proteinExistence type="predicted"/>
<dbReference type="RefSeq" id="WP_072580337.1">
    <property type="nucleotide sequence ID" value="NZ_CP016020.1"/>
</dbReference>
<dbReference type="Gene3D" id="3.40.50.1000">
    <property type="entry name" value="HAD superfamily/HAD-like"/>
    <property type="match status" value="1"/>
</dbReference>
<dbReference type="InterPro" id="IPR023214">
    <property type="entry name" value="HAD_sf"/>
</dbReference>
<dbReference type="STRING" id="1547283.A9C19_12730"/>
<protein>
    <submittedName>
        <fullName evidence="3">Phosphoglycolate phosphatase</fullName>
    </submittedName>
</protein>
<dbReference type="PANTHER" id="PTHR43434">
    <property type="entry name" value="PHOSPHOGLYCOLATE PHOSPHATASE"/>
    <property type="match status" value="1"/>
</dbReference>
<dbReference type="KEGG" id="bwh:A9C19_12730"/>
<keyword evidence="4" id="KW-1185">Reference proteome</keyword>
<evidence type="ECO:0000256" key="1">
    <source>
        <dbReference type="ARBA" id="ARBA00022801"/>
    </source>
</evidence>
<dbReference type="EMBL" id="CP016020">
    <property type="protein sequence ID" value="APH05546.1"/>
    <property type="molecule type" value="Genomic_DNA"/>
</dbReference>
<dbReference type="GO" id="GO:0008967">
    <property type="term" value="F:phosphoglycolate phosphatase activity"/>
    <property type="evidence" value="ECO:0007669"/>
    <property type="project" value="TreeGrafter"/>
</dbReference>
<reference evidence="3 4" key="1">
    <citation type="journal article" date="2016" name="Sci. Rep.">
        <title>Complete genome sequence and transcriptomic analysis of a novel marine strain Bacillus weihaiensis reveals the mechanism of brown algae degradation.</title>
        <authorList>
            <person name="Zhu Y."/>
            <person name="Chen P."/>
            <person name="Bao Y."/>
            <person name="Men Y."/>
            <person name="Zeng Y."/>
            <person name="Yang J."/>
            <person name="Sun J."/>
            <person name="Sun Y."/>
        </authorList>
    </citation>
    <scope>NUCLEOTIDE SEQUENCE [LARGE SCALE GENOMIC DNA]</scope>
    <source>
        <strain evidence="3 4">Alg07</strain>
    </source>
</reference>
<dbReference type="PANTHER" id="PTHR43434:SF25">
    <property type="entry name" value="PHOSPHOGLYCOLATE PHOSPHATASE"/>
    <property type="match status" value="1"/>
</dbReference>
<dbReference type="SFLD" id="SFLDG01129">
    <property type="entry name" value="C1.5:_HAD__Beta-PGM__Phosphata"/>
    <property type="match status" value="1"/>
</dbReference>
<organism evidence="3 4">
    <name type="scientific">Bacillus weihaiensis</name>
    <dbReference type="NCBI Taxonomy" id="1547283"/>
    <lineage>
        <taxon>Bacteria</taxon>
        <taxon>Bacillati</taxon>
        <taxon>Bacillota</taxon>
        <taxon>Bacilli</taxon>
        <taxon>Bacillales</taxon>
        <taxon>Bacillaceae</taxon>
        <taxon>Bacillus</taxon>
    </lineage>
</organism>
<dbReference type="SUPFAM" id="SSF56784">
    <property type="entry name" value="HAD-like"/>
    <property type="match status" value="1"/>
</dbReference>
<dbReference type="GO" id="GO:0005829">
    <property type="term" value="C:cytosol"/>
    <property type="evidence" value="ECO:0007669"/>
    <property type="project" value="TreeGrafter"/>
</dbReference>
<evidence type="ECO:0000256" key="2">
    <source>
        <dbReference type="ARBA" id="ARBA00022842"/>
    </source>
</evidence>